<dbReference type="Proteomes" id="UP000001312">
    <property type="component" value="Unassembled WGS sequence"/>
</dbReference>
<accession>A7E840</accession>
<reference evidence="2" key="1">
    <citation type="journal article" date="2011" name="PLoS Genet.">
        <title>Genomic analysis of the necrotrophic fungal pathogens Sclerotinia sclerotiorum and Botrytis cinerea.</title>
        <authorList>
            <person name="Amselem J."/>
            <person name="Cuomo C.A."/>
            <person name="van Kan J.A."/>
            <person name="Viaud M."/>
            <person name="Benito E.P."/>
            <person name="Couloux A."/>
            <person name="Coutinho P.M."/>
            <person name="de Vries R.P."/>
            <person name="Dyer P.S."/>
            <person name="Fillinger S."/>
            <person name="Fournier E."/>
            <person name="Gout L."/>
            <person name="Hahn M."/>
            <person name="Kohn L."/>
            <person name="Lapalu N."/>
            <person name="Plummer K.M."/>
            <person name="Pradier J.M."/>
            <person name="Quevillon E."/>
            <person name="Sharon A."/>
            <person name="Simon A."/>
            <person name="ten Have A."/>
            <person name="Tudzynski B."/>
            <person name="Tudzynski P."/>
            <person name="Wincker P."/>
            <person name="Andrew M."/>
            <person name="Anthouard V."/>
            <person name="Beever R.E."/>
            <person name="Beffa R."/>
            <person name="Benoit I."/>
            <person name="Bouzid O."/>
            <person name="Brault B."/>
            <person name="Chen Z."/>
            <person name="Choquer M."/>
            <person name="Collemare J."/>
            <person name="Cotton P."/>
            <person name="Danchin E.G."/>
            <person name="Da Silva C."/>
            <person name="Gautier A."/>
            <person name="Giraud C."/>
            <person name="Giraud T."/>
            <person name="Gonzalez C."/>
            <person name="Grossetete S."/>
            <person name="Guldener U."/>
            <person name="Henrissat B."/>
            <person name="Howlett B.J."/>
            <person name="Kodira C."/>
            <person name="Kretschmer M."/>
            <person name="Lappartient A."/>
            <person name="Leroch M."/>
            <person name="Levis C."/>
            <person name="Mauceli E."/>
            <person name="Neuveglise C."/>
            <person name="Oeser B."/>
            <person name="Pearson M."/>
            <person name="Poulain J."/>
            <person name="Poussereau N."/>
            <person name="Quesneville H."/>
            <person name="Rascle C."/>
            <person name="Schumacher J."/>
            <person name="Segurens B."/>
            <person name="Sexton A."/>
            <person name="Silva E."/>
            <person name="Sirven C."/>
            <person name="Soanes D.M."/>
            <person name="Talbot N.J."/>
            <person name="Templeton M."/>
            <person name="Yandava C."/>
            <person name="Yarden O."/>
            <person name="Zeng Q."/>
            <person name="Rollins J.A."/>
            <person name="Lebrun M.H."/>
            <person name="Dickman M."/>
        </authorList>
    </citation>
    <scope>NUCLEOTIDE SEQUENCE [LARGE SCALE GENOMIC DNA]</scope>
    <source>
        <strain evidence="2">ATCC 18683 / 1980 / Ss-1</strain>
    </source>
</reference>
<name>A7E840_SCLS1</name>
<proteinExistence type="predicted"/>
<dbReference type="HOGENOM" id="CLU_2924066_0_0_1"/>
<gene>
    <name evidence="1" type="ORF">SS1G_01468</name>
</gene>
<dbReference type="KEGG" id="ssl:SS1G_01468"/>
<sequence>MSEKHVAFVLRVATTQMTKKDDNLMTRRTTMGILKARKFGYLNSMPRYLSTRWKFETFHGI</sequence>
<dbReference type="AlphaFoldDB" id="A7E840"/>
<dbReference type="RefSeq" id="XP_001597274.1">
    <property type="nucleotide sequence ID" value="XM_001597224.1"/>
</dbReference>
<dbReference type="EMBL" id="CH476622">
    <property type="protein sequence ID" value="EDN96542.1"/>
    <property type="molecule type" value="Genomic_DNA"/>
</dbReference>
<dbReference type="InParanoid" id="A7E840"/>
<evidence type="ECO:0000313" key="2">
    <source>
        <dbReference type="Proteomes" id="UP000001312"/>
    </source>
</evidence>
<dbReference type="GeneID" id="5493752"/>
<evidence type="ECO:0000313" key="1">
    <source>
        <dbReference type="EMBL" id="EDN96542.1"/>
    </source>
</evidence>
<protein>
    <submittedName>
        <fullName evidence="1">Uncharacterized protein</fullName>
    </submittedName>
</protein>
<keyword evidence="2" id="KW-1185">Reference proteome</keyword>
<organism evidence="1 2">
    <name type="scientific">Sclerotinia sclerotiorum (strain ATCC 18683 / 1980 / Ss-1)</name>
    <name type="common">White mold</name>
    <name type="synonym">Whetzelinia sclerotiorum</name>
    <dbReference type="NCBI Taxonomy" id="665079"/>
    <lineage>
        <taxon>Eukaryota</taxon>
        <taxon>Fungi</taxon>
        <taxon>Dikarya</taxon>
        <taxon>Ascomycota</taxon>
        <taxon>Pezizomycotina</taxon>
        <taxon>Leotiomycetes</taxon>
        <taxon>Helotiales</taxon>
        <taxon>Sclerotiniaceae</taxon>
        <taxon>Sclerotinia</taxon>
    </lineage>
</organism>